<dbReference type="GO" id="GO:0016614">
    <property type="term" value="F:oxidoreductase activity, acting on CH-OH group of donors"/>
    <property type="evidence" value="ECO:0007669"/>
    <property type="project" value="InterPro"/>
</dbReference>
<proteinExistence type="inferred from homology"/>
<dbReference type="Proteomes" id="UP000293162">
    <property type="component" value="Unassembled WGS sequence"/>
</dbReference>
<comment type="similarity">
    <text evidence="2">Belongs to the GMC oxidoreductase family.</text>
</comment>
<dbReference type="SUPFAM" id="SSF51905">
    <property type="entry name" value="FAD/NAD(P)-binding domain"/>
    <property type="match status" value="1"/>
</dbReference>
<keyword evidence="10" id="KW-1185">Reference proteome</keyword>
<dbReference type="Pfam" id="PF00890">
    <property type="entry name" value="FAD_binding_2"/>
    <property type="match status" value="1"/>
</dbReference>
<name>A0A4V1ZD26_9BACT</name>
<evidence type="ECO:0000259" key="7">
    <source>
        <dbReference type="Pfam" id="PF00890"/>
    </source>
</evidence>
<evidence type="ECO:0000256" key="4">
    <source>
        <dbReference type="ARBA" id="ARBA00022827"/>
    </source>
</evidence>
<feature type="domain" description="Glucose-methanol-choline oxidoreductase N-terminal" evidence="6">
    <location>
        <begin position="209"/>
        <end position="307"/>
    </location>
</feature>
<evidence type="ECO:0000256" key="1">
    <source>
        <dbReference type="ARBA" id="ARBA00001974"/>
    </source>
</evidence>
<dbReference type="Pfam" id="PF00732">
    <property type="entry name" value="GMC_oxred_N"/>
    <property type="match status" value="1"/>
</dbReference>
<evidence type="ECO:0000313" key="9">
    <source>
        <dbReference type="EMBL" id="RYU94690.1"/>
    </source>
</evidence>
<accession>A0A4V1ZD26</accession>
<gene>
    <name evidence="9" type="ORF">EWM59_15260</name>
</gene>
<comment type="caution">
    <text evidence="9">The sequence shown here is derived from an EMBL/GenBank/DDBJ whole genome shotgun (WGS) entry which is preliminary data.</text>
</comment>
<reference evidence="9 10" key="1">
    <citation type="submission" date="2019-02" db="EMBL/GenBank/DDBJ databases">
        <title>Bacterial novel species Emticicia sp. 17J42-9 isolated from soil.</title>
        <authorList>
            <person name="Jung H.-Y."/>
        </authorList>
    </citation>
    <scope>NUCLEOTIDE SEQUENCE [LARGE SCALE GENOMIC DNA]</scope>
    <source>
        <strain evidence="9 10">17J42-9</strain>
    </source>
</reference>
<comment type="cofactor">
    <cofactor evidence="1">
        <name>FAD</name>
        <dbReference type="ChEBI" id="CHEBI:57692"/>
    </cofactor>
</comment>
<dbReference type="EMBL" id="SEWF01000022">
    <property type="protein sequence ID" value="RYU94690.1"/>
    <property type="molecule type" value="Genomic_DNA"/>
</dbReference>
<evidence type="ECO:0000259" key="6">
    <source>
        <dbReference type="Pfam" id="PF00732"/>
    </source>
</evidence>
<evidence type="ECO:0000256" key="5">
    <source>
        <dbReference type="ARBA" id="ARBA00023002"/>
    </source>
</evidence>
<dbReference type="SUPFAM" id="SSF54373">
    <property type="entry name" value="FAD-linked reductases, C-terminal domain"/>
    <property type="match status" value="1"/>
</dbReference>
<dbReference type="RefSeq" id="WP_130022065.1">
    <property type="nucleotide sequence ID" value="NZ_SEWF01000022.1"/>
</dbReference>
<organism evidence="9 10">
    <name type="scientific">Emticicia agri</name>
    <dbReference type="NCBI Taxonomy" id="2492393"/>
    <lineage>
        <taxon>Bacteria</taxon>
        <taxon>Pseudomonadati</taxon>
        <taxon>Bacteroidota</taxon>
        <taxon>Cytophagia</taxon>
        <taxon>Cytophagales</taxon>
        <taxon>Leadbetterellaceae</taxon>
        <taxon>Emticicia</taxon>
    </lineage>
</organism>
<dbReference type="PANTHER" id="PTHR42784:SF1">
    <property type="entry name" value="PYRANOSE 2-OXIDASE"/>
    <property type="match status" value="1"/>
</dbReference>
<dbReference type="GO" id="GO:0050660">
    <property type="term" value="F:flavin adenine dinucleotide binding"/>
    <property type="evidence" value="ECO:0007669"/>
    <property type="project" value="InterPro"/>
</dbReference>
<dbReference type="PANTHER" id="PTHR42784">
    <property type="entry name" value="PYRANOSE 2-OXIDASE"/>
    <property type="match status" value="1"/>
</dbReference>
<evidence type="ECO:0000259" key="8">
    <source>
        <dbReference type="Pfam" id="PF05199"/>
    </source>
</evidence>
<dbReference type="InterPro" id="IPR051473">
    <property type="entry name" value="P2Ox-like"/>
</dbReference>
<dbReference type="OrthoDB" id="1154541at2"/>
<evidence type="ECO:0000256" key="2">
    <source>
        <dbReference type="ARBA" id="ARBA00010790"/>
    </source>
</evidence>
<evidence type="ECO:0000256" key="3">
    <source>
        <dbReference type="ARBA" id="ARBA00022630"/>
    </source>
</evidence>
<protein>
    <submittedName>
        <fullName evidence="9">GMC family oxidoreductase</fullName>
    </submittedName>
</protein>
<keyword evidence="4" id="KW-0274">FAD</keyword>
<feature type="domain" description="FAD-dependent oxidoreductase 2 FAD-binding" evidence="7">
    <location>
        <begin position="14"/>
        <end position="47"/>
    </location>
</feature>
<dbReference type="InterPro" id="IPR000172">
    <property type="entry name" value="GMC_OxRdtase_N"/>
</dbReference>
<dbReference type="AlphaFoldDB" id="A0A4V1ZD26"/>
<dbReference type="InterPro" id="IPR003953">
    <property type="entry name" value="FAD-dep_OxRdtase_2_FAD-bd"/>
</dbReference>
<evidence type="ECO:0000313" key="10">
    <source>
        <dbReference type="Proteomes" id="UP000293162"/>
    </source>
</evidence>
<keyword evidence="3" id="KW-0285">Flavoprotein</keyword>
<keyword evidence="5" id="KW-0560">Oxidoreductase</keyword>
<dbReference type="InterPro" id="IPR007867">
    <property type="entry name" value="GMC_OxRtase_C"/>
</dbReference>
<dbReference type="Gene3D" id="3.50.50.60">
    <property type="entry name" value="FAD/NAD(P)-binding domain"/>
    <property type="match status" value="2"/>
</dbReference>
<dbReference type="Pfam" id="PF05199">
    <property type="entry name" value="GMC_oxred_C"/>
    <property type="match status" value="1"/>
</dbReference>
<dbReference type="InterPro" id="IPR036188">
    <property type="entry name" value="FAD/NAD-bd_sf"/>
</dbReference>
<sequence length="582" mass="64151">MNLFEIKEQPKVYDVVIVGSGAGGGMAAYQLTKAGAKVCLLEAGGYFDPADPKYITQLKNPWESPRRGASTRTRPFGDFDAAWGGWDIEGEQYTAMPGTQFRWFRSRMLGGRTNHWGRISMRFGPDDFRRGSMTGIGDDWPTSYEDYAPYYDKVDRLIGLFGTKEGIRNEPDGIFLPPPKPRLHELMLKKAAGSIGIPVIPSRMAMLTKPINDSRGACFYCAQCGRACQAYADFSSSSVLCIPAAKTGNLTLINNAMVREVLTDPNTGLSTGVSYVNKLDLKEYSIKGKIVILAASTCETARIMLNSKSPRFARGLANDSGVIGKYLNDSTGASRSAFIPALMDRKRYNEDGVGGMHVFTPWWVDNSKLDFPRGYHIEYGGGMGMPGFGFGGGIERVNGLFPDRNGNKKKAGGYGVALKDDIRRTYGAYIGMAGRGEPIPLESNYCEIDPNSVDKYGIPTLRYHYKWSENEIKQAKHMQDTFEQIIHAMGGIPMGRKPDASNNYGLAQPGEIIHEVGTVRMGNDPKKSALNGWQQAHDVKNLFVVDAAPFVSQGDKNVTWTILASSWRTSDYIMEQVKAKNI</sequence>
<feature type="domain" description="Glucose-methanol-choline oxidoreductase C-terminal" evidence="8">
    <location>
        <begin position="446"/>
        <end position="564"/>
    </location>
</feature>